<proteinExistence type="predicted"/>
<sequence length="240" mass="27692">MYQKTKNHRADPMTHSRSVKKAMNLKQIHQPMVLQQLRLQQQRLQQQRLQQQRRLQKTHSVTKYYCQMAVLEGPSGDPGHECTDCRQEKNYYTTGFTVCPKQEAVEKGLHKIRMIYTQCLTDCAGKLTDKCRNGKEKTPDDEYEQMCSSFEDAAENGLVTTKQYDFYRCINICESENKVCEMYESTDDRPGQTLAEYKADVPNDVVVFYSCDSSDTCRICTTDDAIKNNKIGTFSTRPNG</sequence>
<name>A0A915IYA4_ROMCU</name>
<dbReference type="AlphaFoldDB" id="A0A915IYA4"/>
<keyword evidence="1" id="KW-1185">Reference proteome</keyword>
<evidence type="ECO:0000313" key="2">
    <source>
        <dbReference type="WBParaSite" id="nRc.2.0.1.t18406-RA"/>
    </source>
</evidence>
<organism evidence="1 2">
    <name type="scientific">Romanomermis culicivorax</name>
    <name type="common">Nematode worm</name>
    <dbReference type="NCBI Taxonomy" id="13658"/>
    <lineage>
        <taxon>Eukaryota</taxon>
        <taxon>Metazoa</taxon>
        <taxon>Ecdysozoa</taxon>
        <taxon>Nematoda</taxon>
        <taxon>Enoplea</taxon>
        <taxon>Dorylaimia</taxon>
        <taxon>Mermithida</taxon>
        <taxon>Mermithoidea</taxon>
        <taxon>Mermithidae</taxon>
        <taxon>Romanomermis</taxon>
    </lineage>
</organism>
<protein>
    <submittedName>
        <fullName evidence="2">Uncharacterized protein</fullName>
    </submittedName>
</protein>
<reference evidence="2" key="1">
    <citation type="submission" date="2022-11" db="UniProtKB">
        <authorList>
            <consortium name="WormBaseParasite"/>
        </authorList>
    </citation>
    <scope>IDENTIFICATION</scope>
</reference>
<accession>A0A915IYA4</accession>
<dbReference type="Proteomes" id="UP000887565">
    <property type="component" value="Unplaced"/>
</dbReference>
<evidence type="ECO:0000313" key="1">
    <source>
        <dbReference type="Proteomes" id="UP000887565"/>
    </source>
</evidence>
<dbReference type="WBParaSite" id="nRc.2.0.1.t18406-RA">
    <property type="protein sequence ID" value="nRc.2.0.1.t18406-RA"/>
    <property type="gene ID" value="nRc.2.0.1.g18406"/>
</dbReference>